<protein>
    <submittedName>
        <fullName evidence="1">RCG28830</fullName>
    </submittedName>
</protein>
<proteinExistence type="predicted"/>
<organism evidence="1 2">
    <name type="scientific">Rattus norvegicus</name>
    <name type="common">Rat</name>
    <dbReference type="NCBI Taxonomy" id="10116"/>
    <lineage>
        <taxon>Eukaryota</taxon>
        <taxon>Metazoa</taxon>
        <taxon>Chordata</taxon>
        <taxon>Craniata</taxon>
        <taxon>Vertebrata</taxon>
        <taxon>Euteleostomi</taxon>
        <taxon>Mammalia</taxon>
        <taxon>Eutheria</taxon>
        <taxon>Euarchontoglires</taxon>
        <taxon>Glires</taxon>
        <taxon>Rodentia</taxon>
        <taxon>Myomorpha</taxon>
        <taxon>Muroidea</taxon>
        <taxon>Muridae</taxon>
        <taxon>Murinae</taxon>
        <taxon>Rattus</taxon>
    </lineage>
</organism>
<sequence length="25" mass="2834">MKTDAETNSQILGRALAILWKSEEE</sequence>
<accession>A6HWU7</accession>
<name>A6HWU7_RAT</name>
<dbReference type="AlphaFoldDB" id="A6HWU7"/>
<reference evidence="2" key="1">
    <citation type="submission" date="2005-09" db="EMBL/GenBank/DDBJ databases">
        <authorList>
            <person name="Mural R.J."/>
            <person name="Li P.W."/>
            <person name="Adams M.D."/>
            <person name="Amanatides P.G."/>
            <person name="Baden-Tillson H."/>
            <person name="Barnstead M."/>
            <person name="Chin S.H."/>
            <person name="Dew I."/>
            <person name="Evans C.A."/>
            <person name="Ferriera S."/>
            <person name="Flanigan M."/>
            <person name="Fosler C."/>
            <person name="Glodek A."/>
            <person name="Gu Z."/>
            <person name="Holt R.A."/>
            <person name="Jennings D."/>
            <person name="Kraft C.L."/>
            <person name="Lu F."/>
            <person name="Nguyen T."/>
            <person name="Nusskern D.R."/>
            <person name="Pfannkoch C.M."/>
            <person name="Sitter C."/>
            <person name="Sutton G.G."/>
            <person name="Venter J.C."/>
            <person name="Wang Z."/>
            <person name="Woodage T."/>
            <person name="Zheng X.H."/>
            <person name="Zhong F."/>
        </authorList>
    </citation>
    <scope>NUCLEOTIDE SEQUENCE [LARGE SCALE GENOMIC DNA]</scope>
    <source>
        <strain>BN</strain>
        <strain evidence="2">Sprague-Dawley</strain>
    </source>
</reference>
<evidence type="ECO:0000313" key="2">
    <source>
        <dbReference type="Proteomes" id="UP000234681"/>
    </source>
</evidence>
<gene>
    <name evidence="1" type="ORF">rCG_28830</name>
</gene>
<evidence type="ECO:0000313" key="1">
    <source>
        <dbReference type="EMBL" id="EDL82583.1"/>
    </source>
</evidence>
<dbReference type="EMBL" id="CH473952">
    <property type="protein sequence ID" value="EDL82583.1"/>
    <property type="molecule type" value="Genomic_DNA"/>
</dbReference>
<dbReference type="Proteomes" id="UP000234681">
    <property type="component" value="Chromosome 2"/>
</dbReference>